<protein>
    <recommendedName>
        <fullName evidence="1">F-box domain-containing protein</fullName>
    </recommendedName>
</protein>
<feature type="domain" description="F-box" evidence="1">
    <location>
        <begin position="2"/>
        <end position="38"/>
    </location>
</feature>
<evidence type="ECO:0000313" key="2">
    <source>
        <dbReference type="EMBL" id="KAK6529999.1"/>
    </source>
</evidence>
<dbReference type="CDD" id="cd09917">
    <property type="entry name" value="F-box_SF"/>
    <property type="match status" value="1"/>
</dbReference>
<dbReference type="Proteomes" id="UP001365542">
    <property type="component" value="Unassembled WGS sequence"/>
</dbReference>
<dbReference type="InterPro" id="IPR036047">
    <property type="entry name" value="F-box-like_dom_sf"/>
</dbReference>
<evidence type="ECO:0000259" key="1">
    <source>
        <dbReference type="PROSITE" id="PS50181"/>
    </source>
</evidence>
<dbReference type="Gene3D" id="1.20.1280.50">
    <property type="match status" value="1"/>
</dbReference>
<comment type="caution">
    <text evidence="2">The sequence shown here is derived from an EMBL/GenBank/DDBJ whole genome shotgun (WGS) entry which is preliminary data.</text>
</comment>
<gene>
    <name evidence="2" type="ORF">TWF694_003375</name>
</gene>
<name>A0AAV9WZ66_9PEZI</name>
<organism evidence="2 3">
    <name type="scientific">Orbilia ellipsospora</name>
    <dbReference type="NCBI Taxonomy" id="2528407"/>
    <lineage>
        <taxon>Eukaryota</taxon>
        <taxon>Fungi</taxon>
        <taxon>Dikarya</taxon>
        <taxon>Ascomycota</taxon>
        <taxon>Pezizomycotina</taxon>
        <taxon>Orbiliomycetes</taxon>
        <taxon>Orbiliales</taxon>
        <taxon>Orbiliaceae</taxon>
        <taxon>Orbilia</taxon>
    </lineage>
</organism>
<proteinExistence type="predicted"/>
<dbReference type="SUPFAM" id="SSF81383">
    <property type="entry name" value="F-box domain"/>
    <property type="match status" value="1"/>
</dbReference>
<dbReference type="Pfam" id="PF12937">
    <property type="entry name" value="F-box-like"/>
    <property type="match status" value="1"/>
</dbReference>
<sequence length="401" mass="46353">MASTQQFLPNEILLSILPFLTHPDVLSFSQCSKRFRELSLPWLFRGFRIPARPNELAKLLRFVNPSKQSKDKSSESSLSTILGSVHHVTLHGCLNWPNRPHRDIITYFYLCSPLLKIFPKLSSLKIIYQDAFTMRGASRFKRFNYQLFYGICAALSFESPSVIQKVKRLYLELRPDTSDVTFAQKDWSPVLEQEYLKIITLLPRIKSLVNTALAASIIDPICHWIRTKHFSPLTDEKFTFDTFQKPVFENVEEIWVSSCFSYMYLQRDHEDFARLVPNVTALTHYYIPGDTNNFYYMDSCPTQVIQEMVKLEKITLFLKLERASNPGDYCYQVSHLVDALTVDGKLGRLKETTFVNVHHGAVGIELTAPVGGWEAIRVRLQRSEGNTDTRQEWGEVFRLYG</sequence>
<evidence type="ECO:0000313" key="3">
    <source>
        <dbReference type="Proteomes" id="UP001365542"/>
    </source>
</evidence>
<dbReference type="InterPro" id="IPR001810">
    <property type="entry name" value="F-box_dom"/>
</dbReference>
<reference evidence="2 3" key="1">
    <citation type="submission" date="2019-10" db="EMBL/GenBank/DDBJ databases">
        <authorList>
            <person name="Palmer J.M."/>
        </authorList>
    </citation>
    <scope>NUCLEOTIDE SEQUENCE [LARGE SCALE GENOMIC DNA]</scope>
    <source>
        <strain evidence="2 3">TWF694</strain>
    </source>
</reference>
<accession>A0AAV9WZ66</accession>
<dbReference type="PROSITE" id="PS50181">
    <property type="entry name" value="FBOX"/>
    <property type="match status" value="1"/>
</dbReference>
<dbReference type="AlphaFoldDB" id="A0AAV9WZ66"/>
<keyword evidence="3" id="KW-1185">Reference proteome</keyword>
<dbReference type="EMBL" id="JAVHJO010000013">
    <property type="protein sequence ID" value="KAK6529999.1"/>
    <property type="molecule type" value="Genomic_DNA"/>
</dbReference>